<dbReference type="InParanoid" id="A0A7M7MJS8"/>
<dbReference type="KEGG" id="vde:111255099"/>
<feature type="compositionally biased region" description="Low complexity" evidence="8">
    <location>
        <begin position="11"/>
        <end position="22"/>
    </location>
</feature>
<comment type="subcellular location">
    <subcellularLocation>
        <location evidence="1">Nucleus</location>
    </subcellularLocation>
</comment>
<dbReference type="GO" id="GO:0005737">
    <property type="term" value="C:cytoplasm"/>
    <property type="evidence" value="ECO:0007669"/>
    <property type="project" value="InterPro"/>
</dbReference>
<keyword evidence="7" id="KW-0539">Nucleus</keyword>
<keyword evidence="3" id="KW-0678">Repressor</keyword>
<accession>A0A7M7MJS8</accession>
<dbReference type="GeneID" id="111255099"/>
<keyword evidence="10" id="KW-1185">Reference proteome</keyword>
<keyword evidence="6" id="KW-0804">Transcription</keyword>
<evidence type="ECO:0000256" key="1">
    <source>
        <dbReference type="ARBA" id="ARBA00004123"/>
    </source>
</evidence>
<feature type="region of interest" description="Disordered" evidence="8">
    <location>
        <begin position="124"/>
        <end position="152"/>
    </location>
</feature>
<dbReference type="InterPro" id="IPR024872">
    <property type="entry name" value="HEXIM"/>
</dbReference>
<feature type="compositionally biased region" description="Low complexity" evidence="8">
    <location>
        <begin position="400"/>
        <end position="428"/>
    </location>
</feature>
<proteinExistence type="inferred from homology"/>
<organism evidence="9 10">
    <name type="scientific">Varroa destructor</name>
    <name type="common">Honeybee mite</name>
    <dbReference type="NCBI Taxonomy" id="109461"/>
    <lineage>
        <taxon>Eukaryota</taxon>
        <taxon>Metazoa</taxon>
        <taxon>Ecdysozoa</taxon>
        <taxon>Arthropoda</taxon>
        <taxon>Chelicerata</taxon>
        <taxon>Arachnida</taxon>
        <taxon>Acari</taxon>
        <taxon>Parasitiformes</taxon>
        <taxon>Mesostigmata</taxon>
        <taxon>Gamasina</taxon>
        <taxon>Dermanyssoidea</taxon>
        <taxon>Varroidae</taxon>
        <taxon>Varroa</taxon>
    </lineage>
</organism>
<evidence type="ECO:0000313" key="9">
    <source>
        <dbReference type="EnsemblMetazoa" id="XP_022672489"/>
    </source>
</evidence>
<evidence type="ECO:0000256" key="5">
    <source>
        <dbReference type="ARBA" id="ARBA00023054"/>
    </source>
</evidence>
<evidence type="ECO:0000256" key="2">
    <source>
        <dbReference type="ARBA" id="ARBA00008409"/>
    </source>
</evidence>
<feature type="compositionally biased region" description="Low complexity" evidence="8">
    <location>
        <begin position="59"/>
        <end position="70"/>
    </location>
</feature>
<feature type="compositionally biased region" description="Low complexity" evidence="8">
    <location>
        <begin position="261"/>
        <end position="273"/>
    </location>
</feature>
<feature type="region of interest" description="Disordered" evidence="8">
    <location>
        <begin position="463"/>
        <end position="482"/>
    </location>
</feature>
<feature type="compositionally biased region" description="Acidic residues" evidence="8">
    <location>
        <begin position="464"/>
        <end position="480"/>
    </location>
</feature>
<feature type="region of interest" description="Disordered" evidence="8">
    <location>
        <begin position="400"/>
        <end position="429"/>
    </location>
</feature>
<evidence type="ECO:0000256" key="8">
    <source>
        <dbReference type="SAM" id="MobiDB-lite"/>
    </source>
</evidence>
<evidence type="ECO:0000256" key="7">
    <source>
        <dbReference type="ARBA" id="ARBA00023242"/>
    </source>
</evidence>
<dbReference type="OrthoDB" id="10058500at2759"/>
<evidence type="ECO:0000256" key="6">
    <source>
        <dbReference type="ARBA" id="ARBA00023163"/>
    </source>
</evidence>
<keyword evidence="4" id="KW-0805">Transcription regulation</keyword>
<dbReference type="GO" id="GO:0005654">
    <property type="term" value="C:nucleoplasm"/>
    <property type="evidence" value="ECO:0007669"/>
    <property type="project" value="TreeGrafter"/>
</dbReference>
<comment type="similarity">
    <text evidence="2">Belongs to the HEXIM family.</text>
</comment>
<feature type="region of interest" description="Disordered" evidence="8">
    <location>
        <begin position="337"/>
        <end position="368"/>
    </location>
</feature>
<dbReference type="Pfam" id="PF15313">
    <property type="entry name" value="HEXIM"/>
    <property type="match status" value="1"/>
</dbReference>
<evidence type="ECO:0000256" key="3">
    <source>
        <dbReference type="ARBA" id="ARBA00022491"/>
    </source>
</evidence>
<feature type="compositionally biased region" description="Basic and acidic residues" evidence="8">
    <location>
        <begin position="353"/>
        <end position="362"/>
    </location>
</feature>
<feature type="region of interest" description="Disordered" evidence="8">
    <location>
        <begin position="1"/>
        <end position="85"/>
    </location>
</feature>
<reference evidence="9" key="1">
    <citation type="submission" date="2021-01" db="UniProtKB">
        <authorList>
            <consortium name="EnsemblMetazoa"/>
        </authorList>
    </citation>
    <scope>IDENTIFICATION</scope>
</reference>
<evidence type="ECO:0000256" key="4">
    <source>
        <dbReference type="ARBA" id="ARBA00023015"/>
    </source>
</evidence>
<dbReference type="RefSeq" id="XP_022672489.1">
    <property type="nucleotide sequence ID" value="XM_022816754.1"/>
</dbReference>
<protein>
    <submittedName>
        <fullName evidence="9">Uncharacterized protein</fullName>
    </submittedName>
</protein>
<keyword evidence="5" id="KW-0175">Coiled coil</keyword>
<feature type="compositionally biased region" description="Basic residues" evidence="8">
    <location>
        <begin position="40"/>
        <end position="53"/>
    </location>
</feature>
<dbReference type="PANTHER" id="PTHR13469">
    <property type="entry name" value="HEXAMETHYLENE BISACETAMIDE INDUCIBLE 1"/>
    <property type="match status" value="1"/>
</dbReference>
<dbReference type="EnsemblMetazoa" id="XM_022816754">
    <property type="protein sequence ID" value="XP_022672489"/>
    <property type="gene ID" value="LOC111255099"/>
</dbReference>
<name>A0A7M7MJS8_VARDE</name>
<evidence type="ECO:0000313" key="10">
    <source>
        <dbReference type="Proteomes" id="UP000594260"/>
    </source>
</evidence>
<feature type="compositionally biased region" description="Basic and acidic residues" evidence="8">
    <location>
        <begin position="493"/>
        <end position="503"/>
    </location>
</feature>
<dbReference type="PANTHER" id="PTHR13469:SF9">
    <property type="entry name" value="HEXAMETHYLENE BIS-ACETAMIDE-INDUCIBLE PROTEIN"/>
    <property type="match status" value="1"/>
</dbReference>
<dbReference type="Gene3D" id="6.10.250.2910">
    <property type="match status" value="1"/>
</dbReference>
<dbReference type="GO" id="GO:0000122">
    <property type="term" value="P:negative regulation of transcription by RNA polymerase II"/>
    <property type="evidence" value="ECO:0007669"/>
    <property type="project" value="InterPro"/>
</dbReference>
<feature type="region of interest" description="Disordered" evidence="8">
    <location>
        <begin position="492"/>
        <end position="528"/>
    </location>
</feature>
<dbReference type="AlphaFoldDB" id="A0A7M7MJS8"/>
<feature type="compositionally biased region" description="Low complexity" evidence="8">
    <location>
        <begin position="133"/>
        <end position="144"/>
    </location>
</feature>
<feature type="region of interest" description="Disordered" evidence="8">
    <location>
        <begin position="241"/>
        <end position="301"/>
    </location>
</feature>
<sequence length="528" mass="57814">MPVPVSVPCSNNYKSNHNNNDNMPTSQQHSAQFLPPSSVHFRRRARRGKKRRCHEPMMSTQSQSLPQTTTAHHRGGGGTRNGNHPLKKRCIQIRPADVPQAPANFTQFIIDDHFGSCPGLYKSFETPPVGGPDSSSDSEAPHSSVNYDSESSVDAPLDYSDMVAFYEKDFEEVYSDARAAEVIELPREQLVAMYGDLEKRAAELSSELSVYSPQHLLDLLQQRLLQLQEENRQLRAKNRALRYAHSEHSDDSQGSVDSETDSSSTSSDSSESSDSSDEDASGGVQNDNGAAVACSRGRRSGPEIGEGVHAVVEQLRHGQVAPDCVDDVNDNAMFQLDSSSRFSGGDDGNDDNNSVHDEREEGGSSARSSYCQRRGLHCSFNNDGSSSTLDFRSFQDALFSQSHSPTTRRTTSPSGSMATTAAATSSRSQIDFFGEDQNRRTPAGLAASRVAPQGRRYFSNDVDVNADVDDKRDDDDDGDEAPMRVFKAGQLLQDRRQQQHEQEVQVTSSCKTPVSDSSPPYGEIEAMG</sequence>
<feature type="compositionally biased region" description="Polar residues" evidence="8">
    <location>
        <begin position="507"/>
        <end position="518"/>
    </location>
</feature>
<dbReference type="GO" id="GO:0004861">
    <property type="term" value="F:cyclin-dependent protein serine/threonine kinase inhibitor activity"/>
    <property type="evidence" value="ECO:0007669"/>
    <property type="project" value="InterPro"/>
</dbReference>
<dbReference type="Proteomes" id="UP000594260">
    <property type="component" value="Unplaced"/>
</dbReference>
<dbReference type="GO" id="GO:0097322">
    <property type="term" value="F:7SK snRNA binding"/>
    <property type="evidence" value="ECO:0007669"/>
    <property type="project" value="TreeGrafter"/>
</dbReference>